<dbReference type="AlphaFoldDB" id="H3KDU1"/>
<comment type="caution">
    <text evidence="9">The sequence shown here is derived from an EMBL/GenBank/DDBJ whole genome shotgun (WGS) entry which is preliminary data.</text>
</comment>
<comment type="subcellular location">
    <subcellularLocation>
        <location evidence="1 7">Cell membrane</location>
        <topology evidence="1 7">Multi-pass membrane protein</topology>
    </subcellularLocation>
</comment>
<feature type="transmembrane region" description="Helical" evidence="7">
    <location>
        <begin position="179"/>
        <end position="197"/>
    </location>
</feature>
<evidence type="ECO:0000256" key="2">
    <source>
        <dbReference type="ARBA" id="ARBA00022448"/>
    </source>
</evidence>
<keyword evidence="5 7" id="KW-1133">Transmembrane helix</keyword>
<keyword evidence="2 7" id="KW-0813">Transport</keyword>
<dbReference type="EMBL" id="AFBQ01000122">
    <property type="protein sequence ID" value="EHY31715.1"/>
    <property type="molecule type" value="Genomic_DNA"/>
</dbReference>
<organism evidence="9 10">
    <name type="scientific">Sutterella parvirubra YIT 11816</name>
    <dbReference type="NCBI Taxonomy" id="762967"/>
    <lineage>
        <taxon>Bacteria</taxon>
        <taxon>Pseudomonadati</taxon>
        <taxon>Pseudomonadota</taxon>
        <taxon>Betaproteobacteria</taxon>
        <taxon>Burkholderiales</taxon>
        <taxon>Sutterellaceae</taxon>
        <taxon>Sutterella</taxon>
    </lineage>
</organism>
<evidence type="ECO:0000256" key="1">
    <source>
        <dbReference type="ARBA" id="ARBA00004651"/>
    </source>
</evidence>
<dbReference type="CDD" id="cd06261">
    <property type="entry name" value="TM_PBP2"/>
    <property type="match status" value="1"/>
</dbReference>
<reference evidence="9 10" key="1">
    <citation type="submission" date="2011-11" db="EMBL/GenBank/DDBJ databases">
        <authorList>
            <person name="Weinstock G."/>
            <person name="Sodergren E."/>
            <person name="Clifton S."/>
            <person name="Fulton L."/>
            <person name="Fulton B."/>
            <person name="Courtney L."/>
            <person name="Fronick C."/>
            <person name="Harrison M."/>
            <person name="Strong C."/>
            <person name="Farmer C."/>
            <person name="Delahaunty K."/>
            <person name="Markovic C."/>
            <person name="Hall O."/>
            <person name="Minx P."/>
            <person name="Tomlinson C."/>
            <person name="Mitreva M."/>
            <person name="Hou S."/>
            <person name="Chen J."/>
            <person name="Wollam A."/>
            <person name="Pepin K.H."/>
            <person name="Johnson M."/>
            <person name="Bhonagiri V."/>
            <person name="Zhang X."/>
            <person name="Suruliraj S."/>
            <person name="Warren W."/>
            <person name="Chinwalla A."/>
            <person name="Mardis E.R."/>
            <person name="Wilson R.K."/>
        </authorList>
    </citation>
    <scope>NUCLEOTIDE SEQUENCE [LARGE SCALE GENOMIC DNA]</scope>
    <source>
        <strain evidence="9 10">YIT 11816</strain>
    </source>
</reference>
<evidence type="ECO:0000313" key="10">
    <source>
        <dbReference type="Proteomes" id="UP000004956"/>
    </source>
</evidence>
<keyword evidence="3" id="KW-1003">Cell membrane</keyword>
<dbReference type="GO" id="GO:0005886">
    <property type="term" value="C:plasma membrane"/>
    <property type="evidence" value="ECO:0007669"/>
    <property type="project" value="UniProtKB-SubCell"/>
</dbReference>
<dbReference type="PANTHER" id="PTHR43163:SF6">
    <property type="entry name" value="DIPEPTIDE TRANSPORT SYSTEM PERMEASE PROTEIN DPPB-RELATED"/>
    <property type="match status" value="1"/>
</dbReference>
<dbReference type="Pfam" id="PF00528">
    <property type="entry name" value="BPD_transp_1"/>
    <property type="match status" value="1"/>
</dbReference>
<feature type="transmembrane region" description="Helical" evidence="7">
    <location>
        <begin position="233"/>
        <end position="260"/>
    </location>
</feature>
<proteinExistence type="inferred from homology"/>
<dbReference type="SUPFAM" id="SSF161098">
    <property type="entry name" value="MetI-like"/>
    <property type="match status" value="1"/>
</dbReference>
<dbReference type="Pfam" id="PF19300">
    <property type="entry name" value="BPD_transp_1_N"/>
    <property type="match status" value="1"/>
</dbReference>
<evidence type="ECO:0000256" key="3">
    <source>
        <dbReference type="ARBA" id="ARBA00022475"/>
    </source>
</evidence>
<evidence type="ECO:0000256" key="4">
    <source>
        <dbReference type="ARBA" id="ARBA00022692"/>
    </source>
</evidence>
<dbReference type="Gene3D" id="1.10.3720.10">
    <property type="entry name" value="MetI-like"/>
    <property type="match status" value="1"/>
</dbReference>
<feature type="transmembrane region" description="Helical" evidence="7">
    <location>
        <begin position="280"/>
        <end position="301"/>
    </location>
</feature>
<dbReference type="RefSeq" id="WP_008541630.1">
    <property type="nucleotide sequence ID" value="NZ_JH604930.1"/>
</dbReference>
<dbReference type="STRING" id="762967.HMPREF9440_00902"/>
<evidence type="ECO:0000256" key="6">
    <source>
        <dbReference type="ARBA" id="ARBA00023136"/>
    </source>
</evidence>
<protein>
    <submittedName>
        <fullName evidence="9">Putative nickel ABC transporter, permease subunit NikB</fullName>
    </submittedName>
</protein>
<dbReference type="PANTHER" id="PTHR43163">
    <property type="entry name" value="DIPEPTIDE TRANSPORT SYSTEM PERMEASE PROTEIN DPPB-RELATED"/>
    <property type="match status" value="1"/>
</dbReference>
<evidence type="ECO:0000313" key="9">
    <source>
        <dbReference type="EMBL" id="EHY31715.1"/>
    </source>
</evidence>
<dbReference type="InterPro" id="IPR000515">
    <property type="entry name" value="MetI-like"/>
</dbReference>
<dbReference type="PROSITE" id="PS50928">
    <property type="entry name" value="ABC_TM1"/>
    <property type="match status" value="1"/>
</dbReference>
<keyword evidence="4 7" id="KW-0812">Transmembrane</keyword>
<comment type="similarity">
    <text evidence="7">Belongs to the binding-protein-dependent transport system permease family.</text>
</comment>
<name>H3KDU1_9BURK</name>
<gene>
    <name evidence="9" type="ORF">HMPREF9440_00902</name>
</gene>
<feature type="transmembrane region" description="Helical" evidence="7">
    <location>
        <begin position="141"/>
        <end position="167"/>
    </location>
</feature>
<dbReference type="OrthoDB" id="9803623at2"/>
<sequence length="327" mass="34842">MTSIFDSLAKRLAAALLGAFLAAFLAFALGELSPTDPVEVSIRVNAMVPTPELIAEVRAEMGLDRPFLERFDAWITGAVQGDFGRSWISGRPVADEILRTLPATLHLALASFLIILVAGVGGGAVAAAYANRWPDKLIRGVLFAVTALPNFWAALLLMSLFAVTLGWLPTSGMRTPEAVILPAVSLALAYVGTYARLMRGAMMKTQGEDWVTFARARGVPKSRLRLMILRHSITGVVTALGMSIPKLMAGAFVVETIFAWPGVGRLCVSAIFNRDLPVVSAYVLIMAVLFIAFNLAAELIVAATDPRVRRGGGAGIVNADAKPGRRA</sequence>
<accession>H3KDU1</accession>
<feature type="domain" description="ABC transmembrane type-1" evidence="8">
    <location>
        <begin position="101"/>
        <end position="297"/>
    </location>
</feature>
<evidence type="ECO:0000259" key="8">
    <source>
        <dbReference type="PROSITE" id="PS50928"/>
    </source>
</evidence>
<dbReference type="HOGENOM" id="CLU_036879_0_2_4"/>
<dbReference type="InterPro" id="IPR035906">
    <property type="entry name" value="MetI-like_sf"/>
</dbReference>
<evidence type="ECO:0000256" key="5">
    <source>
        <dbReference type="ARBA" id="ARBA00022989"/>
    </source>
</evidence>
<keyword evidence="10" id="KW-1185">Reference proteome</keyword>
<dbReference type="Proteomes" id="UP000004956">
    <property type="component" value="Unassembled WGS sequence"/>
</dbReference>
<keyword evidence="6 7" id="KW-0472">Membrane</keyword>
<feature type="transmembrane region" description="Helical" evidence="7">
    <location>
        <begin position="107"/>
        <end position="129"/>
    </location>
</feature>
<dbReference type="PATRIC" id="fig|762967.3.peg.718"/>
<dbReference type="GO" id="GO:0055085">
    <property type="term" value="P:transmembrane transport"/>
    <property type="evidence" value="ECO:0007669"/>
    <property type="project" value="InterPro"/>
</dbReference>
<evidence type="ECO:0000256" key="7">
    <source>
        <dbReference type="RuleBase" id="RU363032"/>
    </source>
</evidence>
<dbReference type="InterPro" id="IPR045621">
    <property type="entry name" value="BPD_transp_1_N"/>
</dbReference>